<sequence length="664" mass="69332">MKGPALLVLALVTAGHSVAAVIPTFTPITSPATPPSTASSSAAPAEPSGVPVFQFLELPTTDISTCSTNYVVTWSWGADGAFPTQAFTLSVTNINVTQSGPPAVASASASSSQIIHPITDLRRQVIPSVASGSVLSTGTVSAPSGSSSSLPGLLESLTTSLDPRVQNIFTWGIVNLPQGWYRFMATATDGGDTDAGVGGIWSTFNATSDSFFIRNGTDTSCLVSIVASTSDGASSGAVPTSTASTAGQSSPSSVGSISSSSHVNSGAIAGGVVGGIVAIVAVLVACLLYRQRRQRSGASGIDGTDTDHPPRPVSENGELWAHLIRPMAPNPVTALNTSVNGRPQKSGGFGLGDMGLAALGLAKPQQNAPSTYSPKSQRHRQWSKHNSTATAESAGAMMSSSFSSSEFSPASSAHGHFDPYRAEESSPYEKDVPMRDLSPTSSPVREEYLQYQPYISSLDSFGSGAPGAEAIPAGYEPSPFATPPPSQPASRHNSRSYSNQTFAALGPADFYSSAAVRTGRVRSRSQSSNSPTSTRPAMEVPSVPRSPMSHQKRASSPDALVYTLDGRNREQLQAGSSGGSKGPTKRTARKPVPSYTPEDSPVDAPLSPVYMYSGTTIAGHRKDELLLRHLFHPVPLRLHCLLPRNHGHRAIPWNIRIPPIRLPH</sequence>
<feature type="region of interest" description="Disordered" evidence="1">
    <location>
        <begin position="516"/>
        <end position="604"/>
    </location>
</feature>
<feature type="signal peptide" evidence="3">
    <location>
        <begin position="1"/>
        <end position="20"/>
    </location>
</feature>
<feature type="compositionally biased region" description="Polar residues" evidence="1">
    <location>
        <begin position="364"/>
        <end position="375"/>
    </location>
</feature>
<evidence type="ECO:0000256" key="2">
    <source>
        <dbReference type="SAM" id="Phobius"/>
    </source>
</evidence>
<proteinExistence type="predicted"/>
<accession>A0A8H5HZJ4</accession>
<dbReference type="EMBL" id="JAACJN010000006">
    <property type="protein sequence ID" value="KAF5392297.1"/>
    <property type="molecule type" value="Genomic_DNA"/>
</dbReference>
<feature type="region of interest" description="Disordered" evidence="1">
    <location>
        <begin position="364"/>
        <end position="441"/>
    </location>
</feature>
<comment type="caution">
    <text evidence="4">The sequence shown here is derived from an EMBL/GenBank/DDBJ whole genome shotgun (WGS) entry which is preliminary data.</text>
</comment>
<keyword evidence="2" id="KW-0472">Membrane</keyword>
<dbReference type="AlphaFoldDB" id="A0A8H5HZJ4"/>
<feature type="compositionally biased region" description="Low complexity" evidence="1">
    <location>
        <begin position="240"/>
        <end position="257"/>
    </location>
</feature>
<keyword evidence="2" id="KW-1133">Transmembrane helix</keyword>
<dbReference type="OrthoDB" id="3266934at2759"/>
<feature type="compositionally biased region" description="Basic and acidic residues" evidence="1">
    <location>
        <begin position="415"/>
        <end position="434"/>
    </location>
</feature>
<evidence type="ECO:0000256" key="3">
    <source>
        <dbReference type="SAM" id="SignalP"/>
    </source>
</evidence>
<reference evidence="4 5" key="1">
    <citation type="journal article" date="2020" name="ISME J.">
        <title>Uncovering the hidden diversity of litter-decomposition mechanisms in mushroom-forming fungi.</title>
        <authorList>
            <person name="Floudas D."/>
            <person name="Bentzer J."/>
            <person name="Ahren D."/>
            <person name="Johansson T."/>
            <person name="Persson P."/>
            <person name="Tunlid A."/>
        </authorList>
    </citation>
    <scope>NUCLEOTIDE SEQUENCE [LARGE SCALE GENOMIC DNA]</scope>
    <source>
        <strain evidence="4 5">CBS 406.79</strain>
    </source>
</reference>
<protein>
    <recommendedName>
        <fullName evidence="6">Transmembrane protein</fullName>
    </recommendedName>
</protein>
<feature type="compositionally biased region" description="Low complexity" evidence="1">
    <location>
        <begin position="387"/>
        <end position="413"/>
    </location>
</feature>
<evidence type="ECO:0008006" key="6">
    <source>
        <dbReference type="Google" id="ProtNLM"/>
    </source>
</evidence>
<feature type="region of interest" description="Disordered" evidence="1">
    <location>
        <begin position="467"/>
        <end position="496"/>
    </location>
</feature>
<evidence type="ECO:0000313" key="5">
    <source>
        <dbReference type="Proteomes" id="UP000518752"/>
    </source>
</evidence>
<feature type="compositionally biased region" description="Low complexity" evidence="1">
    <location>
        <begin position="524"/>
        <end position="536"/>
    </location>
</feature>
<feature type="transmembrane region" description="Helical" evidence="2">
    <location>
        <begin position="267"/>
        <end position="289"/>
    </location>
</feature>
<dbReference type="Proteomes" id="UP000518752">
    <property type="component" value="Unassembled WGS sequence"/>
</dbReference>
<feature type="chain" id="PRO_5034602052" description="Transmembrane protein" evidence="3">
    <location>
        <begin position="21"/>
        <end position="664"/>
    </location>
</feature>
<feature type="region of interest" description="Disordered" evidence="1">
    <location>
        <begin position="230"/>
        <end position="257"/>
    </location>
</feature>
<keyword evidence="5" id="KW-1185">Reference proteome</keyword>
<organism evidence="4 5">
    <name type="scientific">Collybiopsis confluens</name>
    <dbReference type="NCBI Taxonomy" id="2823264"/>
    <lineage>
        <taxon>Eukaryota</taxon>
        <taxon>Fungi</taxon>
        <taxon>Dikarya</taxon>
        <taxon>Basidiomycota</taxon>
        <taxon>Agaricomycotina</taxon>
        <taxon>Agaricomycetes</taxon>
        <taxon>Agaricomycetidae</taxon>
        <taxon>Agaricales</taxon>
        <taxon>Marasmiineae</taxon>
        <taxon>Omphalotaceae</taxon>
        <taxon>Collybiopsis</taxon>
    </lineage>
</organism>
<name>A0A8H5HZJ4_9AGAR</name>
<keyword evidence="3" id="KW-0732">Signal</keyword>
<gene>
    <name evidence="4" type="ORF">D9757_001380</name>
</gene>
<evidence type="ECO:0000256" key="1">
    <source>
        <dbReference type="SAM" id="MobiDB-lite"/>
    </source>
</evidence>
<feature type="compositionally biased region" description="Polar residues" evidence="1">
    <location>
        <begin position="230"/>
        <end position="239"/>
    </location>
</feature>
<evidence type="ECO:0000313" key="4">
    <source>
        <dbReference type="EMBL" id="KAF5392297.1"/>
    </source>
</evidence>
<keyword evidence="2" id="KW-0812">Transmembrane</keyword>